<comment type="function">
    <text evidence="3">5'-3' exonuclease acting preferentially on double-stranded DNA.</text>
</comment>
<dbReference type="Gene3D" id="3.40.50.1010">
    <property type="entry name" value="5'-nuclease"/>
    <property type="match status" value="1"/>
</dbReference>
<sequence length="102" mass="11593">MVEEKNKLLLIDGNSVTFRAFFALHNSLSRFVNHEGLHTNAIYGFKNMLDSILTKVNPTHILVAFDAGKTTFRTEKFTDYKGGRAKTPSELSEQFPEMKNLL</sequence>
<evidence type="ECO:0000256" key="5">
    <source>
        <dbReference type="SAM" id="MobiDB-lite"/>
    </source>
</evidence>
<dbReference type="InterPro" id="IPR038969">
    <property type="entry name" value="FEN"/>
</dbReference>
<dbReference type="Pfam" id="PF02739">
    <property type="entry name" value="5_3_exonuc_N"/>
    <property type="match status" value="1"/>
</dbReference>
<evidence type="ECO:0000256" key="4">
    <source>
        <dbReference type="ARBA" id="ARBA00050026"/>
    </source>
</evidence>
<gene>
    <name evidence="7" type="ORF">GKC34_06710</name>
</gene>
<feature type="region of interest" description="Disordered" evidence="5">
    <location>
        <begin position="83"/>
        <end position="102"/>
    </location>
</feature>
<evidence type="ECO:0000256" key="2">
    <source>
        <dbReference type="ARBA" id="ARBA00022801"/>
    </source>
</evidence>
<comment type="caution">
    <text evidence="7">The sequence shown here is derived from an EMBL/GenBank/DDBJ whole genome shotgun (WGS) entry which is preliminary data.</text>
</comment>
<dbReference type="InterPro" id="IPR002421">
    <property type="entry name" value="5-3_exonuclease"/>
</dbReference>
<evidence type="ECO:0000259" key="6">
    <source>
        <dbReference type="SMART" id="SM00475"/>
    </source>
</evidence>
<dbReference type="GO" id="GO:0033567">
    <property type="term" value="P:DNA replication, Okazaki fragment processing"/>
    <property type="evidence" value="ECO:0007669"/>
    <property type="project" value="InterPro"/>
</dbReference>
<name>A0A6A8LNU8_9LACO</name>
<dbReference type="SMART" id="SM00475">
    <property type="entry name" value="53EXOc"/>
    <property type="match status" value="1"/>
</dbReference>
<evidence type="ECO:0000256" key="1">
    <source>
        <dbReference type="ARBA" id="ARBA00022722"/>
    </source>
</evidence>
<dbReference type="InterPro" id="IPR020046">
    <property type="entry name" value="5-3_exonucl_a-hlix_arch_N"/>
</dbReference>
<reference evidence="7 8" key="1">
    <citation type="submission" date="2019-11" db="EMBL/GenBank/DDBJ databases">
        <title>Draft Genome Sequence of Plant Growth-Promoting Rhizosphere-Associated Bacteria.</title>
        <authorList>
            <person name="Vasilyev I.Y."/>
            <person name="Radchenko V."/>
            <person name="Ilnitskaya E.V."/>
        </authorList>
    </citation>
    <scope>NUCLEOTIDE SEQUENCE [LARGE SCALE GENOMIC DNA]</scope>
    <source>
        <strain evidence="7 8">VRA_1sq_f</strain>
    </source>
</reference>
<feature type="non-terminal residue" evidence="7">
    <location>
        <position position="102"/>
    </location>
</feature>
<protein>
    <recommendedName>
        <fullName evidence="4">5'-3' exonuclease</fullName>
    </recommendedName>
</protein>
<dbReference type="GO" id="GO:0003677">
    <property type="term" value="F:DNA binding"/>
    <property type="evidence" value="ECO:0007669"/>
    <property type="project" value="InterPro"/>
</dbReference>
<dbReference type="SUPFAM" id="SSF88723">
    <property type="entry name" value="PIN domain-like"/>
    <property type="match status" value="1"/>
</dbReference>
<proteinExistence type="predicted"/>
<dbReference type="AlphaFoldDB" id="A0A6A8LNU8"/>
<evidence type="ECO:0000313" key="7">
    <source>
        <dbReference type="EMBL" id="MSE05514.1"/>
    </source>
</evidence>
<evidence type="ECO:0000256" key="3">
    <source>
        <dbReference type="ARBA" id="ARBA00049957"/>
    </source>
</evidence>
<dbReference type="PANTHER" id="PTHR42646:SF2">
    <property type="entry name" value="5'-3' EXONUCLEASE FAMILY PROTEIN"/>
    <property type="match status" value="1"/>
</dbReference>
<dbReference type="PANTHER" id="PTHR42646">
    <property type="entry name" value="FLAP ENDONUCLEASE XNI"/>
    <property type="match status" value="1"/>
</dbReference>
<dbReference type="GO" id="GO:0008409">
    <property type="term" value="F:5'-3' exonuclease activity"/>
    <property type="evidence" value="ECO:0007669"/>
    <property type="project" value="InterPro"/>
</dbReference>
<dbReference type="Proteomes" id="UP000437575">
    <property type="component" value="Unassembled WGS sequence"/>
</dbReference>
<dbReference type="InterPro" id="IPR029060">
    <property type="entry name" value="PIN-like_dom_sf"/>
</dbReference>
<organism evidence="7 8">
    <name type="scientific">Ligilactobacillus salivarius</name>
    <dbReference type="NCBI Taxonomy" id="1624"/>
    <lineage>
        <taxon>Bacteria</taxon>
        <taxon>Bacillati</taxon>
        <taxon>Bacillota</taxon>
        <taxon>Bacilli</taxon>
        <taxon>Lactobacillales</taxon>
        <taxon>Lactobacillaceae</taxon>
        <taxon>Ligilactobacillus</taxon>
    </lineage>
</organism>
<dbReference type="EMBL" id="WKKZ01000268">
    <property type="protein sequence ID" value="MSE05514.1"/>
    <property type="molecule type" value="Genomic_DNA"/>
</dbReference>
<dbReference type="CDD" id="cd09859">
    <property type="entry name" value="PIN_53EXO"/>
    <property type="match status" value="1"/>
</dbReference>
<keyword evidence="2" id="KW-0378">Hydrolase</keyword>
<feature type="domain" description="5'-3' exonuclease" evidence="6">
    <location>
        <begin position="6"/>
        <end position="102"/>
    </location>
</feature>
<accession>A0A6A8LNU8</accession>
<dbReference type="GO" id="GO:0017108">
    <property type="term" value="F:5'-flap endonuclease activity"/>
    <property type="evidence" value="ECO:0007669"/>
    <property type="project" value="InterPro"/>
</dbReference>
<keyword evidence="1" id="KW-0540">Nuclease</keyword>
<evidence type="ECO:0000313" key="8">
    <source>
        <dbReference type="Proteomes" id="UP000437575"/>
    </source>
</evidence>